<name>A0AAD2CYD1_EUPCR</name>
<protein>
    <submittedName>
        <fullName evidence="4">Uncharacterized protein</fullName>
    </submittedName>
</protein>
<reference evidence="4" key="1">
    <citation type="submission" date="2023-07" db="EMBL/GenBank/DDBJ databases">
        <authorList>
            <consortium name="AG Swart"/>
            <person name="Singh M."/>
            <person name="Singh A."/>
            <person name="Seah K."/>
            <person name="Emmerich C."/>
        </authorList>
    </citation>
    <scope>NUCLEOTIDE SEQUENCE</scope>
    <source>
        <strain evidence="4">DP1</strain>
    </source>
</reference>
<dbReference type="AlphaFoldDB" id="A0AAD2CYD1"/>
<keyword evidence="2" id="KW-0677">Repeat</keyword>
<evidence type="ECO:0000313" key="4">
    <source>
        <dbReference type="EMBL" id="CAI2374345.1"/>
    </source>
</evidence>
<dbReference type="SMART" id="SM00320">
    <property type="entry name" value="WD40"/>
    <property type="match status" value="4"/>
</dbReference>
<dbReference type="InterPro" id="IPR045159">
    <property type="entry name" value="DCAF7-like"/>
</dbReference>
<sequence>MNYQNQNEHTQPETRREADKQIYTYQSDWVVYALGFSWGESSDFRLALGSLKEDLSNEIQIIKLSDSETEDFECTMRFDHGFPATKLMWKPERSAMRSNFLATTSDYLRIWEIDENNVTTKPKLELKDTAQSFSAPLTSFDWNQKDPDVIGVCSLDTTCSIWDIQRESIKAQLIAHDKEVFDIGFQDVNSFATVGADGSMRLFDLRALEHSTILYETNQQSTTGEGKPLLRLGWNNQDPSYIATFEPDSNKVVILDIRVPMIPVCELEGHTDYVDTFCWAPHSSCHICTAGDDKQALIWDLSVMPNAVTDPILSYKAEAEITSLQWSATQQDWVAIAFNSTLQMLRV</sequence>
<dbReference type="InterPro" id="IPR036322">
    <property type="entry name" value="WD40_repeat_dom_sf"/>
</dbReference>
<dbReference type="Gene3D" id="2.130.10.10">
    <property type="entry name" value="YVTN repeat-like/Quinoprotein amine dehydrogenase"/>
    <property type="match status" value="1"/>
</dbReference>
<keyword evidence="5" id="KW-1185">Reference proteome</keyword>
<proteinExistence type="predicted"/>
<dbReference type="Proteomes" id="UP001295684">
    <property type="component" value="Unassembled WGS sequence"/>
</dbReference>
<evidence type="ECO:0000313" key="5">
    <source>
        <dbReference type="Proteomes" id="UP001295684"/>
    </source>
</evidence>
<comment type="caution">
    <text evidence="4">The sequence shown here is derived from an EMBL/GenBank/DDBJ whole genome shotgun (WGS) entry which is preliminary data.</text>
</comment>
<organism evidence="4 5">
    <name type="scientific">Euplotes crassus</name>
    <dbReference type="NCBI Taxonomy" id="5936"/>
    <lineage>
        <taxon>Eukaryota</taxon>
        <taxon>Sar</taxon>
        <taxon>Alveolata</taxon>
        <taxon>Ciliophora</taxon>
        <taxon>Intramacronucleata</taxon>
        <taxon>Spirotrichea</taxon>
        <taxon>Hypotrichia</taxon>
        <taxon>Euplotida</taxon>
        <taxon>Euplotidae</taxon>
        <taxon>Moneuplotes</taxon>
    </lineage>
</organism>
<dbReference type="PROSITE" id="PS50082">
    <property type="entry name" value="WD_REPEATS_2"/>
    <property type="match status" value="1"/>
</dbReference>
<dbReference type="InterPro" id="IPR001680">
    <property type="entry name" value="WD40_rpt"/>
</dbReference>
<evidence type="ECO:0000256" key="3">
    <source>
        <dbReference type="PROSITE-ProRule" id="PRU00221"/>
    </source>
</evidence>
<gene>
    <name evidence="4" type="ORF">ECRASSUSDP1_LOCUS15697</name>
</gene>
<evidence type="ECO:0000256" key="1">
    <source>
        <dbReference type="ARBA" id="ARBA00022574"/>
    </source>
</evidence>
<dbReference type="PROSITE" id="PS00678">
    <property type="entry name" value="WD_REPEATS_1"/>
    <property type="match status" value="1"/>
</dbReference>
<dbReference type="PROSITE" id="PS50294">
    <property type="entry name" value="WD_REPEATS_REGION"/>
    <property type="match status" value="1"/>
</dbReference>
<dbReference type="PANTHER" id="PTHR19919">
    <property type="entry name" value="WD REPEAT CONTAINING PROTEIN"/>
    <property type="match status" value="1"/>
</dbReference>
<dbReference type="InterPro" id="IPR019775">
    <property type="entry name" value="WD40_repeat_CS"/>
</dbReference>
<accession>A0AAD2CYD1</accession>
<dbReference type="EMBL" id="CAMPGE010015739">
    <property type="protein sequence ID" value="CAI2374345.1"/>
    <property type="molecule type" value="Genomic_DNA"/>
</dbReference>
<dbReference type="InterPro" id="IPR015943">
    <property type="entry name" value="WD40/YVTN_repeat-like_dom_sf"/>
</dbReference>
<keyword evidence="1 3" id="KW-0853">WD repeat</keyword>
<feature type="repeat" description="WD" evidence="3">
    <location>
        <begin position="267"/>
        <end position="302"/>
    </location>
</feature>
<dbReference type="Pfam" id="PF00400">
    <property type="entry name" value="WD40"/>
    <property type="match status" value="1"/>
</dbReference>
<dbReference type="SUPFAM" id="SSF50978">
    <property type="entry name" value="WD40 repeat-like"/>
    <property type="match status" value="1"/>
</dbReference>
<evidence type="ECO:0000256" key="2">
    <source>
        <dbReference type="ARBA" id="ARBA00022737"/>
    </source>
</evidence>